<dbReference type="PRINTS" id="PR00778">
    <property type="entry name" value="HTHARSR"/>
</dbReference>
<keyword evidence="1" id="KW-0805">Transcription regulation</keyword>
<dbReference type="InterPro" id="IPR051081">
    <property type="entry name" value="HTH_MetalResp_TranReg"/>
</dbReference>
<dbReference type="PANTHER" id="PTHR33154:SF33">
    <property type="entry name" value="TRANSCRIPTIONAL REPRESSOR SDPR"/>
    <property type="match status" value="1"/>
</dbReference>
<dbReference type="Gene3D" id="1.10.10.10">
    <property type="entry name" value="Winged helix-like DNA-binding domain superfamily/Winged helix DNA-binding domain"/>
    <property type="match status" value="1"/>
</dbReference>
<dbReference type="EMBL" id="FUWV01000011">
    <property type="protein sequence ID" value="SJZ79003.1"/>
    <property type="molecule type" value="Genomic_DNA"/>
</dbReference>
<dbReference type="SUPFAM" id="SSF46785">
    <property type="entry name" value="Winged helix' DNA-binding domain"/>
    <property type="match status" value="1"/>
</dbReference>
<dbReference type="CDD" id="cd00090">
    <property type="entry name" value="HTH_ARSR"/>
    <property type="match status" value="1"/>
</dbReference>
<evidence type="ECO:0000313" key="5">
    <source>
        <dbReference type="EMBL" id="SJZ79003.1"/>
    </source>
</evidence>
<keyword evidence="2 5" id="KW-0238">DNA-binding</keyword>
<gene>
    <name evidence="5" type="ORF">SAMN02745973_01695</name>
</gene>
<dbReference type="SMART" id="SM00418">
    <property type="entry name" value="HTH_ARSR"/>
    <property type="match status" value="1"/>
</dbReference>
<reference evidence="5 6" key="1">
    <citation type="submission" date="2017-02" db="EMBL/GenBank/DDBJ databases">
        <authorList>
            <person name="Peterson S.W."/>
        </authorList>
    </citation>
    <scope>NUCLEOTIDE SEQUENCE [LARGE SCALE GENOMIC DNA]</scope>
    <source>
        <strain evidence="5 6">DSM 15102</strain>
    </source>
</reference>
<dbReference type="PANTHER" id="PTHR33154">
    <property type="entry name" value="TRANSCRIPTIONAL REGULATOR, ARSR FAMILY"/>
    <property type="match status" value="1"/>
</dbReference>
<sequence length="108" mass="12659">MKFREIIHIMTEPTRYKILQLLMERHYCVKTIAKKLNISESAVSQHMNVLKNAGLISGTKMGYHMHYLINTNFLEQLSHQFSSLVNSAKQEKELTKECICEYECGRKH</sequence>
<dbReference type="Pfam" id="PF01022">
    <property type="entry name" value="HTH_5"/>
    <property type="match status" value="1"/>
</dbReference>
<accession>A0A1T4NIP7</accession>
<protein>
    <submittedName>
        <fullName evidence="5">DNA-binding transcriptional regulator, ArsR family</fullName>
    </submittedName>
</protein>
<dbReference type="InterPro" id="IPR001845">
    <property type="entry name" value="HTH_ArsR_DNA-bd_dom"/>
</dbReference>
<dbReference type="AlphaFoldDB" id="A0A1T4NIP7"/>
<dbReference type="Proteomes" id="UP000196365">
    <property type="component" value="Unassembled WGS sequence"/>
</dbReference>
<name>A0A1T4NIP7_9FIRM</name>
<dbReference type="GO" id="GO:0003700">
    <property type="term" value="F:DNA-binding transcription factor activity"/>
    <property type="evidence" value="ECO:0007669"/>
    <property type="project" value="InterPro"/>
</dbReference>
<evidence type="ECO:0000256" key="3">
    <source>
        <dbReference type="ARBA" id="ARBA00023163"/>
    </source>
</evidence>
<keyword evidence="3" id="KW-0804">Transcription</keyword>
<evidence type="ECO:0000259" key="4">
    <source>
        <dbReference type="PROSITE" id="PS50987"/>
    </source>
</evidence>
<evidence type="ECO:0000256" key="1">
    <source>
        <dbReference type="ARBA" id="ARBA00023015"/>
    </source>
</evidence>
<dbReference type="InterPro" id="IPR011991">
    <property type="entry name" value="ArsR-like_HTH"/>
</dbReference>
<dbReference type="GO" id="GO:0003677">
    <property type="term" value="F:DNA binding"/>
    <property type="evidence" value="ECO:0007669"/>
    <property type="project" value="UniProtKB-KW"/>
</dbReference>
<keyword evidence="6" id="KW-1185">Reference proteome</keyword>
<dbReference type="InterPro" id="IPR036390">
    <property type="entry name" value="WH_DNA-bd_sf"/>
</dbReference>
<feature type="domain" description="HTH arsR-type" evidence="4">
    <location>
        <begin position="1"/>
        <end position="89"/>
    </location>
</feature>
<proteinExistence type="predicted"/>
<evidence type="ECO:0000313" key="6">
    <source>
        <dbReference type="Proteomes" id="UP000196365"/>
    </source>
</evidence>
<evidence type="ECO:0000256" key="2">
    <source>
        <dbReference type="ARBA" id="ARBA00023125"/>
    </source>
</evidence>
<dbReference type="OrthoDB" id="9798835at2"/>
<organism evidence="5 6">
    <name type="scientific">Garciella nitratireducens DSM 15102</name>
    <dbReference type="NCBI Taxonomy" id="1121911"/>
    <lineage>
        <taxon>Bacteria</taxon>
        <taxon>Bacillati</taxon>
        <taxon>Bacillota</taxon>
        <taxon>Clostridia</taxon>
        <taxon>Eubacteriales</taxon>
        <taxon>Eubacteriaceae</taxon>
        <taxon>Garciella</taxon>
    </lineage>
</organism>
<dbReference type="RefSeq" id="WP_087679087.1">
    <property type="nucleotide sequence ID" value="NZ_FUWV01000011.1"/>
</dbReference>
<dbReference type="InterPro" id="IPR036388">
    <property type="entry name" value="WH-like_DNA-bd_sf"/>
</dbReference>
<dbReference type="PROSITE" id="PS50987">
    <property type="entry name" value="HTH_ARSR_2"/>
    <property type="match status" value="1"/>
</dbReference>
<dbReference type="NCBIfam" id="NF033788">
    <property type="entry name" value="HTH_metalloreg"/>
    <property type="match status" value="1"/>
</dbReference>